<evidence type="ECO:0000313" key="2">
    <source>
        <dbReference type="Proteomes" id="UP000001601"/>
    </source>
</evidence>
<dbReference type="EMBL" id="AANC01000009">
    <property type="protein sequence ID" value="EAQ48204.1"/>
    <property type="molecule type" value="Genomic_DNA"/>
</dbReference>
<sequence>MNYLLGMLMLVFAAKGCEEQLAYTSIDYEASSRGIYYHIHVEGDQLMVENTRDGSDKITKTLTSAQVNELNRLAQAYVATTSGDTENTSDAAAYDAAVPVTFVLMSDSYSRSAKFDRGSPPAQLAPLVGRLLLLAETE</sequence>
<organism evidence="1 2">
    <name type="scientific">Leeuwenhoekiella blandensis (strain CECT 7118 / CCUG 51940 / KCTC 22103 / MED217)</name>
    <name type="common">Flavobacterium sp. (strain MED217)</name>
    <dbReference type="NCBI Taxonomy" id="398720"/>
    <lineage>
        <taxon>Bacteria</taxon>
        <taxon>Pseudomonadati</taxon>
        <taxon>Bacteroidota</taxon>
        <taxon>Flavobacteriia</taxon>
        <taxon>Flavobacteriales</taxon>
        <taxon>Flavobacteriaceae</taxon>
        <taxon>Leeuwenhoekiella</taxon>
    </lineage>
</organism>
<dbReference type="AlphaFoldDB" id="A3XQG6"/>
<name>A3XQG6_LEEBM</name>
<dbReference type="HOGENOM" id="CLU_1852687_0_0_10"/>
<reference evidence="1 2" key="1">
    <citation type="journal article" date="2007" name="Nature">
        <title>Light stimulates growth of proteorhodopsin-containing marine Flavobacteria.</title>
        <authorList>
            <person name="Gomez-Consarnau L."/>
            <person name="Gonzalez J.M."/>
            <person name="Coll-Llado M."/>
            <person name="Gourdon P."/>
            <person name="Pascher T."/>
            <person name="Neutze R."/>
            <person name="Pedros-Alio C."/>
            <person name="Pinhassi J."/>
        </authorList>
    </citation>
    <scope>NUCLEOTIDE SEQUENCE [LARGE SCALE GENOMIC DNA]</scope>
    <source>
        <strain evidence="1 2">MED217</strain>
    </source>
</reference>
<comment type="caution">
    <text evidence="1">The sequence shown here is derived from an EMBL/GenBank/DDBJ whole genome shotgun (WGS) entry which is preliminary data.</text>
</comment>
<dbReference type="OrthoDB" id="1446480at2"/>
<gene>
    <name evidence="1" type="ORF">MED217_00360</name>
</gene>
<accession>A3XQG6</accession>
<dbReference type="RefSeq" id="WP_009778467.1">
    <property type="nucleotide sequence ID" value="NZ_CH672395.1"/>
</dbReference>
<dbReference type="Proteomes" id="UP000001601">
    <property type="component" value="Unassembled WGS sequence"/>
</dbReference>
<evidence type="ECO:0000313" key="1">
    <source>
        <dbReference type="EMBL" id="EAQ48204.1"/>
    </source>
</evidence>
<keyword evidence="2" id="KW-1185">Reference proteome</keyword>
<proteinExistence type="predicted"/>
<dbReference type="eggNOG" id="ENOG5030RWD">
    <property type="taxonomic scope" value="Bacteria"/>
</dbReference>
<protein>
    <submittedName>
        <fullName evidence="1">Uncharacterized protein</fullName>
    </submittedName>
</protein>